<reference evidence="1 2" key="1">
    <citation type="journal article" date="2020" name="ISME J.">
        <title>Uncovering the hidden diversity of litter-decomposition mechanisms in mushroom-forming fungi.</title>
        <authorList>
            <person name="Floudas D."/>
            <person name="Bentzer J."/>
            <person name="Ahren D."/>
            <person name="Johansson T."/>
            <person name="Persson P."/>
            <person name="Tunlid A."/>
        </authorList>
    </citation>
    <scope>NUCLEOTIDE SEQUENCE [LARGE SCALE GENOMIC DNA]</scope>
    <source>
        <strain evidence="1 2">CBS 291.85</strain>
    </source>
</reference>
<organism evidence="1 2">
    <name type="scientific">Tetrapyrgos nigripes</name>
    <dbReference type="NCBI Taxonomy" id="182062"/>
    <lineage>
        <taxon>Eukaryota</taxon>
        <taxon>Fungi</taxon>
        <taxon>Dikarya</taxon>
        <taxon>Basidiomycota</taxon>
        <taxon>Agaricomycotina</taxon>
        <taxon>Agaricomycetes</taxon>
        <taxon>Agaricomycetidae</taxon>
        <taxon>Agaricales</taxon>
        <taxon>Marasmiineae</taxon>
        <taxon>Marasmiaceae</taxon>
        <taxon>Tetrapyrgos</taxon>
    </lineage>
</organism>
<keyword evidence="2" id="KW-1185">Reference proteome</keyword>
<dbReference type="EMBL" id="JAACJM010000124">
    <property type="protein sequence ID" value="KAF5344469.1"/>
    <property type="molecule type" value="Genomic_DNA"/>
</dbReference>
<comment type="caution">
    <text evidence="1">The sequence shown here is derived from an EMBL/GenBank/DDBJ whole genome shotgun (WGS) entry which is preliminary data.</text>
</comment>
<dbReference type="Pfam" id="PF14223">
    <property type="entry name" value="Retrotran_gag_2"/>
    <property type="match status" value="1"/>
</dbReference>
<gene>
    <name evidence="1" type="ORF">D9758_014149</name>
</gene>
<proteinExistence type="predicted"/>
<evidence type="ECO:0000313" key="2">
    <source>
        <dbReference type="Proteomes" id="UP000559256"/>
    </source>
</evidence>
<dbReference type="AlphaFoldDB" id="A0A8H5CNF6"/>
<protein>
    <submittedName>
        <fullName evidence="1">Uncharacterized protein</fullName>
    </submittedName>
</protein>
<evidence type="ECO:0000313" key="1">
    <source>
        <dbReference type="EMBL" id="KAF5344469.1"/>
    </source>
</evidence>
<sequence>MGEIAQDQLLTDEAAETALETYEKWETKEAKVKEIIFETISPVTYYQISNEHTAASMWNKLKTMCEHKGAMAAADIHK</sequence>
<accession>A0A8H5CNF6</accession>
<name>A0A8H5CNF6_9AGAR</name>
<dbReference type="Proteomes" id="UP000559256">
    <property type="component" value="Unassembled WGS sequence"/>
</dbReference>
<dbReference type="OrthoDB" id="3015170at2759"/>